<name>A0A426Z9C6_ENSVE</name>
<dbReference type="AlphaFoldDB" id="A0A426Z9C6"/>
<evidence type="ECO:0000313" key="2">
    <source>
        <dbReference type="Proteomes" id="UP000287651"/>
    </source>
</evidence>
<protein>
    <submittedName>
        <fullName evidence="1">Uncharacterized protein</fullName>
    </submittedName>
</protein>
<sequence length="141" mass="15791">MLRAPLPCQNLLSPLVTVASSWVAFTSDHSSLVTLRLFFCKKLLLRPCLSSSPQGLSLLSFVYRLLDLSSAHLTSTKRVLLLLPNLQDDHYSHSNSSCSNLAYLQLWLAKIHQQLIGLVPPGDVDLLRHLHTVILENFNFS</sequence>
<comment type="caution">
    <text evidence="1">The sequence shown here is derived from an EMBL/GenBank/DDBJ whole genome shotgun (WGS) entry which is preliminary data.</text>
</comment>
<organism evidence="1 2">
    <name type="scientific">Ensete ventricosum</name>
    <name type="common">Abyssinian banana</name>
    <name type="synonym">Musa ensete</name>
    <dbReference type="NCBI Taxonomy" id="4639"/>
    <lineage>
        <taxon>Eukaryota</taxon>
        <taxon>Viridiplantae</taxon>
        <taxon>Streptophyta</taxon>
        <taxon>Embryophyta</taxon>
        <taxon>Tracheophyta</taxon>
        <taxon>Spermatophyta</taxon>
        <taxon>Magnoliopsida</taxon>
        <taxon>Liliopsida</taxon>
        <taxon>Zingiberales</taxon>
        <taxon>Musaceae</taxon>
        <taxon>Ensete</taxon>
    </lineage>
</organism>
<proteinExistence type="predicted"/>
<gene>
    <name evidence="1" type="ORF">B296_00017650</name>
</gene>
<reference evidence="1 2" key="1">
    <citation type="journal article" date="2014" name="Agronomy (Basel)">
        <title>A Draft Genome Sequence for Ensete ventricosum, the Drought-Tolerant Tree Against Hunger.</title>
        <authorList>
            <person name="Harrison J."/>
            <person name="Moore K.A."/>
            <person name="Paszkiewicz K."/>
            <person name="Jones T."/>
            <person name="Grant M."/>
            <person name="Ambacheew D."/>
            <person name="Muzemil S."/>
            <person name="Studholme D.J."/>
        </authorList>
    </citation>
    <scope>NUCLEOTIDE SEQUENCE [LARGE SCALE GENOMIC DNA]</scope>
</reference>
<evidence type="ECO:0000313" key="1">
    <source>
        <dbReference type="EMBL" id="RRT60572.1"/>
    </source>
</evidence>
<accession>A0A426Z9C6</accession>
<dbReference type="EMBL" id="AMZH03007728">
    <property type="protein sequence ID" value="RRT60572.1"/>
    <property type="molecule type" value="Genomic_DNA"/>
</dbReference>
<dbReference type="Proteomes" id="UP000287651">
    <property type="component" value="Unassembled WGS sequence"/>
</dbReference>